<evidence type="ECO:0000256" key="2">
    <source>
        <dbReference type="ARBA" id="ARBA00023125"/>
    </source>
</evidence>
<sequence>MITNQEYLYSIRKCYLFDGINDEQLPEAIKLLNGRIKKVKKDDFIVQLGGVLQNAGLLLKGKIESSFQNENYDQITMHTFTGGYLFGEALVINDAKNSPVQVRAVEDCIILFVDLAAIYQSDVHSPILVVLAENLIKSLARKNLILNQKVRILSQKSLRDRILIYLGTLPKDKNGFVKIPFTQTALAEYLGVNRSALSREIGRMQNEERLIVDGRRMKLC</sequence>
<dbReference type="RefSeq" id="WP_201426794.1">
    <property type="nucleotide sequence ID" value="NZ_JAEQMG010000035.1"/>
</dbReference>
<comment type="caution">
    <text evidence="5">The sequence shown here is derived from an EMBL/GenBank/DDBJ whole genome shotgun (WGS) entry which is preliminary data.</text>
</comment>
<keyword evidence="1" id="KW-0805">Transcription regulation</keyword>
<evidence type="ECO:0000313" key="5">
    <source>
        <dbReference type="EMBL" id="MBK6087493.1"/>
    </source>
</evidence>
<dbReference type="InterPro" id="IPR014710">
    <property type="entry name" value="RmlC-like_jellyroll"/>
</dbReference>
<reference evidence="5" key="1">
    <citation type="submission" date="2021-01" db="EMBL/GenBank/DDBJ databases">
        <title>Genome public.</title>
        <authorList>
            <person name="Liu C."/>
            <person name="Sun Q."/>
        </authorList>
    </citation>
    <scope>NUCLEOTIDE SEQUENCE</scope>
    <source>
        <strain evidence="5">M6</strain>
    </source>
</reference>
<dbReference type="Proteomes" id="UP000633365">
    <property type="component" value="Unassembled WGS sequence"/>
</dbReference>
<proteinExistence type="predicted"/>
<dbReference type="Pfam" id="PF00027">
    <property type="entry name" value="cNMP_binding"/>
    <property type="match status" value="1"/>
</dbReference>
<dbReference type="Pfam" id="PF13545">
    <property type="entry name" value="HTH_Crp_2"/>
    <property type="match status" value="1"/>
</dbReference>
<evidence type="ECO:0000256" key="3">
    <source>
        <dbReference type="ARBA" id="ARBA00023163"/>
    </source>
</evidence>
<feature type="domain" description="Cyclic nucleotide-binding" evidence="4">
    <location>
        <begin position="16"/>
        <end position="114"/>
    </location>
</feature>
<name>A0A934TZ59_9FIRM</name>
<dbReference type="PROSITE" id="PS50042">
    <property type="entry name" value="CNMP_BINDING_3"/>
    <property type="match status" value="1"/>
</dbReference>
<dbReference type="InterPro" id="IPR036390">
    <property type="entry name" value="WH_DNA-bd_sf"/>
</dbReference>
<gene>
    <name evidence="5" type="ORF">JKK62_02310</name>
</gene>
<dbReference type="CDD" id="cd00038">
    <property type="entry name" value="CAP_ED"/>
    <property type="match status" value="1"/>
</dbReference>
<dbReference type="GO" id="GO:0006355">
    <property type="term" value="P:regulation of DNA-templated transcription"/>
    <property type="evidence" value="ECO:0007669"/>
    <property type="project" value="InterPro"/>
</dbReference>
<dbReference type="InterPro" id="IPR000595">
    <property type="entry name" value="cNMP-bd_dom"/>
</dbReference>
<protein>
    <submittedName>
        <fullName evidence="5">Crp/Fnr family transcriptional regulator</fullName>
    </submittedName>
</protein>
<keyword evidence="2" id="KW-0238">DNA-binding</keyword>
<dbReference type="SUPFAM" id="SSF46785">
    <property type="entry name" value="Winged helix' DNA-binding domain"/>
    <property type="match status" value="1"/>
</dbReference>
<accession>A0A934TZ59</accession>
<dbReference type="GO" id="GO:0003677">
    <property type="term" value="F:DNA binding"/>
    <property type="evidence" value="ECO:0007669"/>
    <property type="project" value="UniProtKB-KW"/>
</dbReference>
<dbReference type="AlphaFoldDB" id="A0A934TZ59"/>
<evidence type="ECO:0000256" key="1">
    <source>
        <dbReference type="ARBA" id="ARBA00023015"/>
    </source>
</evidence>
<organism evidence="5 6">
    <name type="scientific">Ruminococcus difficilis</name>
    <dbReference type="NCBI Taxonomy" id="2763069"/>
    <lineage>
        <taxon>Bacteria</taxon>
        <taxon>Bacillati</taxon>
        <taxon>Bacillota</taxon>
        <taxon>Clostridia</taxon>
        <taxon>Eubacteriales</taxon>
        <taxon>Oscillospiraceae</taxon>
        <taxon>Ruminococcus</taxon>
    </lineage>
</organism>
<evidence type="ECO:0000259" key="4">
    <source>
        <dbReference type="PROSITE" id="PS50042"/>
    </source>
</evidence>
<dbReference type="InterPro" id="IPR018490">
    <property type="entry name" value="cNMP-bd_dom_sf"/>
</dbReference>
<dbReference type="Gene3D" id="2.60.120.10">
    <property type="entry name" value="Jelly Rolls"/>
    <property type="match status" value="1"/>
</dbReference>
<keyword evidence="3" id="KW-0804">Transcription</keyword>
<evidence type="ECO:0000313" key="6">
    <source>
        <dbReference type="Proteomes" id="UP000633365"/>
    </source>
</evidence>
<keyword evidence="6" id="KW-1185">Reference proteome</keyword>
<dbReference type="SUPFAM" id="SSF51206">
    <property type="entry name" value="cAMP-binding domain-like"/>
    <property type="match status" value="1"/>
</dbReference>
<dbReference type="EMBL" id="JAEQMG010000035">
    <property type="protein sequence ID" value="MBK6087493.1"/>
    <property type="molecule type" value="Genomic_DNA"/>
</dbReference>
<dbReference type="InterPro" id="IPR012318">
    <property type="entry name" value="HTH_CRP"/>
</dbReference>